<evidence type="ECO:0000256" key="1">
    <source>
        <dbReference type="SAM" id="MobiDB-lite"/>
    </source>
</evidence>
<dbReference type="EMBL" id="FTNI01000073">
    <property type="protein sequence ID" value="SIS25527.1"/>
    <property type="molecule type" value="Genomic_DNA"/>
</dbReference>
<feature type="region of interest" description="Disordered" evidence="1">
    <location>
        <begin position="1"/>
        <end position="52"/>
    </location>
</feature>
<feature type="compositionally biased region" description="Low complexity" evidence="1">
    <location>
        <begin position="1"/>
        <end position="16"/>
    </location>
</feature>
<organism evidence="2 3">
    <name type="scientific">Microbispora rosea</name>
    <dbReference type="NCBI Taxonomy" id="58117"/>
    <lineage>
        <taxon>Bacteria</taxon>
        <taxon>Bacillati</taxon>
        <taxon>Actinomycetota</taxon>
        <taxon>Actinomycetes</taxon>
        <taxon>Streptosporangiales</taxon>
        <taxon>Streptosporangiaceae</taxon>
        <taxon>Microbispora</taxon>
    </lineage>
</organism>
<proteinExistence type="predicted"/>
<feature type="compositionally biased region" description="Basic and acidic residues" evidence="1">
    <location>
        <begin position="149"/>
        <end position="158"/>
    </location>
</feature>
<reference evidence="3" key="1">
    <citation type="submission" date="2017-01" db="EMBL/GenBank/DDBJ databases">
        <authorList>
            <person name="Varghese N."/>
            <person name="Submissions S."/>
        </authorList>
    </citation>
    <scope>NUCLEOTIDE SEQUENCE [LARGE SCALE GENOMIC DNA]</scope>
    <source>
        <strain evidence="3">ATCC 12950</strain>
    </source>
</reference>
<dbReference type="Proteomes" id="UP000186096">
    <property type="component" value="Unassembled WGS sequence"/>
</dbReference>
<name>A0A1N7HKZ9_9ACTN</name>
<evidence type="ECO:0000313" key="2">
    <source>
        <dbReference type="EMBL" id="SIS25527.1"/>
    </source>
</evidence>
<protein>
    <submittedName>
        <fullName evidence="2">Uncharacterized protein</fullName>
    </submittedName>
</protein>
<feature type="compositionally biased region" description="Low complexity" evidence="1">
    <location>
        <begin position="159"/>
        <end position="174"/>
    </location>
</feature>
<dbReference type="AlphaFoldDB" id="A0A1N7HKZ9"/>
<sequence length="291" mass="29771">MPRGGKARGPAGRPSGQADVVAPPSRSAATVEAPNRRRATLNLFGARSVRRSVWPESVRAVSPWLMSSTGGHNHGAHATGTARSPAPAHGVHRPPAAPTTSRRGPTPTTGDTAGRPSRSGDERAAVVPLRAARGRPLGGVARLERVAGTRAAETRAAETRGAVARGAGTRNTGTRGAGSTGRLVNPSAASCRSRLTPTARTGQEGHVLGSAQAMLALTNRRTSAPLPSATCAWWCSGSNMTPQSASTLAPLSVRALADGMLPTCSSVDARTPPGARTRGNFHRGPHHPASP</sequence>
<keyword evidence="3" id="KW-1185">Reference proteome</keyword>
<feature type="compositionally biased region" description="Low complexity" evidence="1">
    <location>
        <begin position="98"/>
        <end position="116"/>
    </location>
</feature>
<feature type="region of interest" description="Disordered" evidence="1">
    <location>
        <begin position="264"/>
        <end position="291"/>
    </location>
</feature>
<evidence type="ECO:0000313" key="3">
    <source>
        <dbReference type="Proteomes" id="UP000186096"/>
    </source>
</evidence>
<gene>
    <name evidence="2" type="ORF">SAMN05421833_1731</name>
</gene>
<feature type="region of interest" description="Disordered" evidence="1">
    <location>
        <begin position="149"/>
        <end position="188"/>
    </location>
</feature>
<feature type="region of interest" description="Disordered" evidence="1">
    <location>
        <begin position="65"/>
        <end position="131"/>
    </location>
</feature>
<feature type="compositionally biased region" description="Basic residues" evidence="1">
    <location>
        <begin position="279"/>
        <end position="291"/>
    </location>
</feature>
<accession>A0A1N7HKZ9</accession>